<dbReference type="Pfam" id="PF01433">
    <property type="entry name" value="Peptidase_M1"/>
    <property type="match status" value="1"/>
</dbReference>
<gene>
    <name evidence="3" type="ORF">ACFFIP_02015</name>
</gene>
<dbReference type="InterPro" id="IPR027268">
    <property type="entry name" value="Peptidase_M4/M1_CTD_sf"/>
</dbReference>
<dbReference type="RefSeq" id="WP_382385889.1">
    <property type="nucleotide sequence ID" value="NZ_JBHLWI010000004.1"/>
</dbReference>
<evidence type="ECO:0000313" key="3">
    <source>
        <dbReference type="EMBL" id="MFC0261440.1"/>
    </source>
</evidence>
<dbReference type="SUPFAM" id="SSF63737">
    <property type="entry name" value="Leukotriene A4 hydrolase N-terminal domain"/>
    <property type="match status" value="1"/>
</dbReference>
<dbReference type="EC" id="3.4.11.-" evidence="3"/>
<keyword evidence="1" id="KW-0732">Signal</keyword>
<feature type="signal peptide" evidence="1">
    <location>
        <begin position="1"/>
        <end position="23"/>
    </location>
</feature>
<dbReference type="EMBL" id="JBHLWI010000004">
    <property type="protein sequence ID" value="MFC0261440.1"/>
    <property type="molecule type" value="Genomic_DNA"/>
</dbReference>
<dbReference type="PANTHER" id="PTHR45726">
    <property type="entry name" value="LEUKOTRIENE A-4 HYDROLASE"/>
    <property type="match status" value="1"/>
</dbReference>
<accession>A0ABV6FNJ5</accession>
<evidence type="ECO:0000259" key="2">
    <source>
        <dbReference type="Pfam" id="PF01433"/>
    </source>
</evidence>
<dbReference type="SUPFAM" id="SSF55486">
    <property type="entry name" value="Metalloproteases ('zincins'), catalytic domain"/>
    <property type="match status" value="1"/>
</dbReference>
<dbReference type="InterPro" id="IPR014782">
    <property type="entry name" value="Peptidase_M1_dom"/>
</dbReference>
<keyword evidence="4" id="KW-1185">Reference proteome</keyword>
<dbReference type="PANTHER" id="PTHR45726:SF3">
    <property type="entry name" value="LEUKOTRIENE A-4 HYDROLASE"/>
    <property type="match status" value="1"/>
</dbReference>
<comment type="caution">
    <text evidence="3">The sequence shown here is derived from an EMBL/GenBank/DDBJ whole genome shotgun (WGS) entry which is preliminary data.</text>
</comment>
<keyword evidence="3" id="KW-0645">Protease</keyword>
<keyword evidence="3" id="KW-0378">Hydrolase</keyword>
<protein>
    <submittedName>
        <fullName evidence="3">M1 family metallopeptidase</fullName>
        <ecNumber evidence="3">3.4.11.-</ecNumber>
    </submittedName>
</protein>
<dbReference type="InterPro" id="IPR042097">
    <property type="entry name" value="Aminopeptidase_N-like_N_sf"/>
</dbReference>
<feature type="domain" description="Peptidase M1 membrane alanine aminopeptidase" evidence="2">
    <location>
        <begin position="273"/>
        <end position="461"/>
    </location>
</feature>
<dbReference type="Proteomes" id="UP001589797">
    <property type="component" value="Unassembled WGS sequence"/>
</dbReference>
<dbReference type="Gene3D" id="1.10.390.10">
    <property type="entry name" value="Neutral Protease Domain 2"/>
    <property type="match status" value="1"/>
</dbReference>
<organism evidence="3 4">
    <name type="scientific">Fontibacter flavus</name>
    <dbReference type="NCBI Taxonomy" id="654838"/>
    <lineage>
        <taxon>Bacteria</taxon>
        <taxon>Pseudomonadati</taxon>
        <taxon>Bacteroidota</taxon>
        <taxon>Cytophagia</taxon>
        <taxon>Cytophagales</taxon>
        <taxon>Cyclobacteriaceae</taxon>
        <taxon>Fontibacter</taxon>
    </lineage>
</organism>
<keyword evidence="3" id="KW-0031">Aminopeptidase</keyword>
<name>A0ABV6FNJ5_9BACT</name>
<sequence length="534" mass="61484">MMRSNLLAWSFAAVLFCVLPETAFSQIQKNWTWGGPLDPLQAKYQVEHYQLELEIFPEEQEIHGKNKITFNSQEKLDTLRLNLIEEYQVQKVVMDGRETGFERHGDILDIYPLDCTCKEVEVFYGGKTPIAIRPPWTGGFTWEKDELGNHWLGLSSQNEGAKIFMPSLDHPSSEPINGVDLIFTVPKPYFVASNGSLVGETESVDKITYHWATRYPINNYNINFTVGVFHEESTIFKSDNGTEIPMMVYVLQQNRSKAKDLLQILENSSKTLEKFFGPYPFPNDKIAVVETPYLGMEHQTINAYGNNFQFEKVGKVMGDWLLHHELGHEWFGNKVSVKDWADFWIHEGLTAYGDWLFYLEHGGEDAYQQKVASVRQNIRNLRPVVSPRNSNSDFAYHPDIYTKGAFVIHSLRYYLGDELFFPMLKAFASDERFIYENLVETSDFTEFVKHYTGVDTDGFFDLYLKSVRLPKVKVTKKGKKGYMVSLPNIHFSMPVEIRTAHGLERHMLSTKPVLVKSSGPVEVDPGNWYLLEKK</sequence>
<evidence type="ECO:0000256" key="1">
    <source>
        <dbReference type="SAM" id="SignalP"/>
    </source>
</evidence>
<dbReference type="InterPro" id="IPR034015">
    <property type="entry name" value="M1_LTA4H"/>
</dbReference>
<dbReference type="CDD" id="cd09603">
    <property type="entry name" value="M1_APN_like"/>
    <property type="match status" value="1"/>
</dbReference>
<dbReference type="Gene3D" id="2.60.40.1730">
    <property type="entry name" value="tricorn interacting facor f3 domain"/>
    <property type="match status" value="1"/>
</dbReference>
<evidence type="ECO:0000313" key="4">
    <source>
        <dbReference type="Proteomes" id="UP001589797"/>
    </source>
</evidence>
<proteinExistence type="predicted"/>
<dbReference type="GO" id="GO:0004177">
    <property type="term" value="F:aminopeptidase activity"/>
    <property type="evidence" value="ECO:0007669"/>
    <property type="project" value="UniProtKB-KW"/>
</dbReference>
<reference evidence="3 4" key="1">
    <citation type="submission" date="2024-09" db="EMBL/GenBank/DDBJ databases">
        <authorList>
            <person name="Sun Q."/>
            <person name="Mori K."/>
        </authorList>
    </citation>
    <scope>NUCLEOTIDE SEQUENCE [LARGE SCALE GENOMIC DNA]</scope>
    <source>
        <strain evidence="3 4">CCM 7650</strain>
    </source>
</reference>
<feature type="chain" id="PRO_5045848185" evidence="1">
    <location>
        <begin position="24"/>
        <end position="534"/>
    </location>
</feature>